<dbReference type="GO" id="GO:0003677">
    <property type="term" value="F:DNA binding"/>
    <property type="evidence" value="ECO:0007669"/>
    <property type="project" value="UniProtKB-KW"/>
</dbReference>
<sequence length="282" mass="30576">MSMLLDFHQPSPAIAPLVTIFYLYRSDEPVVEGIERADVGQIRFMLKGSGHLTFAEGHVEPSCPIMVNGPGTGAAAYRVEGPFHCFGAALRPVGWSSLIGIPAHERADHVTDGEAVFGPAGSALLEHLRTLDNVAAMAAVVEPFLLERARPVPPEHQRLCESVRQWLSSSDAPRVAALFDAIPLSSRQVVRLVNHYFGAPPKLLERKFRALRAATALADGADAREVAEAFYDQPHMIREIKHFTGHTPGTLASRMDPVLAMTLSPAAFNELAPPEPATPERA</sequence>
<accession>A0A7W9EIY4</accession>
<dbReference type="EMBL" id="JACIJJ010000004">
    <property type="protein sequence ID" value="MBB5699659.1"/>
    <property type="molecule type" value="Genomic_DNA"/>
</dbReference>
<organism evidence="2 3">
    <name type="scientific">Sphingomonas yantingensis</name>
    <dbReference type="NCBI Taxonomy" id="1241761"/>
    <lineage>
        <taxon>Bacteria</taxon>
        <taxon>Pseudomonadati</taxon>
        <taxon>Pseudomonadota</taxon>
        <taxon>Alphaproteobacteria</taxon>
        <taxon>Sphingomonadales</taxon>
        <taxon>Sphingomonadaceae</taxon>
        <taxon>Sphingomonas</taxon>
    </lineage>
</organism>
<reference evidence="2 3" key="1">
    <citation type="submission" date="2020-08" db="EMBL/GenBank/DDBJ databases">
        <title>Genomic Encyclopedia of Type Strains, Phase IV (KMG-IV): sequencing the most valuable type-strain genomes for metagenomic binning, comparative biology and taxonomic classification.</title>
        <authorList>
            <person name="Goeker M."/>
        </authorList>
    </citation>
    <scope>NUCLEOTIDE SEQUENCE [LARGE SCALE GENOMIC DNA]</scope>
    <source>
        <strain evidence="2 3">DSM 27244</strain>
    </source>
</reference>
<dbReference type="AlphaFoldDB" id="A0A7W9EIY4"/>
<dbReference type="InterPro" id="IPR046532">
    <property type="entry name" value="DUF6597"/>
</dbReference>
<gene>
    <name evidence="2" type="ORF">FHR19_003025</name>
</gene>
<protein>
    <submittedName>
        <fullName evidence="2">AraC-like DNA-binding protein</fullName>
    </submittedName>
</protein>
<evidence type="ECO:0000313" key="2">
    <source>
        <dbReference type="EMBL" id="MBB5699659.1"/>
    </source>
</evidence>
<proteinExistence type="predicted"/>
<comment type="caution">
    <text evidence="2">The sequence shown here is derived from an EMBL/GenBank/DDBJ whole genome shotgun (WGS) entry which is preliminary data.</text>
</comment>
<evidence type="ECO:0000259" key="1">
    <source>
        <dbReference type="Pfam" id="PF20240"/>
    </source>
</evidence>
<name>A0A7W9EIY4_9SPHN</name>
<dbReference type="Pfam" id="PF20240">
    <property type="entry name" value="DUF6597"/>
    <property type="match status" value="1"/>
</dbReference>
<keyword evidence="3" id="KW-1185">Reference proteome</keyword>
<keyword evidence="2" id="KW-0238">DNA-binding</keyword>
<dbReference type="Proteomes" id="UP000557739">
    <property type="component" value="Unassembled WGS sequence"/>
</dbReference>
<feature type="domain" description="DUF6597" evidence="1">
    <location>
        <begin position="8"/>
        <end position="111"/>
    </location>
</feature>
<evidence type="ECO:0000313" key="3">
    <source>
        <dbReference type="Proteomes" id="UP000557739"/>
    </source>
</evidence>
<dbReference type="Gene3D" id="1.10.10.60">
    <property type="entry name" value="Homeodomain-like"/>
    <property type="match status" value="1"/>
</dbReference>